<gene>
    <name evidence="1" type="ORF">AADEFJLK_02370</name>
</gene>
<dbReference type="Proteomes" id="UP000237423">
    <property type="component" value="Unassembled WGS sequence"/>
</dbReference>
<dbReference type="AlphaFoldDB" id="A0A2S5CL48"/>
<evidence type="ECO:0000313" key="1">
    <source>
        <dbReference type="EMBL" id="POZ51504.1"/>
    </source>
</evidence>
<comment type="caution">
    <text evidence="1">The sequence shown here is derived from an EMBL/GenBank/DDBJ whole genome shotgun (WGS) entry which is preliminary data.</text>
</comment>
<protein>
    <submittedName>
        <fullName evidence="1">Uncharacterized protein</fullName>
    </submittedName>
</protein>
<evidence type="ECO:0000313" key="2">
    <source>
        <dbReference type="Proteomes" id="UP000237423"/>
    </source>
</evidence>
<accession>A0A2S5CL48</accession>
<reference evidence="1 2" key="1">
    <citation type="submission" date="2017-11" db="EMBL/GenBank/DDBJ databases">
        <title>Draft Genome Sequence of Methylobacter psychrotolerans Sph1T, an Obligate Methanotroph from Low-Temperature Environments.</title>
        <authorList>
            <person name="Oshkin I.Y."/>
            <person name="Miroshnikov K."/>
            <person name="Belova S.E."/>
            <person name="Korzhenkov A."/>
            <person name="Toshchakov S.V."/>
            <person name="Dedysh S.N."/>
        </authorList>
    </citation>
    <scope>NUCLEOTIDE SEQUENCE [LARGE SCALE GENOMIC DNA]</scope>
    <source>
        <strain evidence="1 2">Sph1</strain>
    </source>
</reference>
<sequence length="169" mass="18349">MLDLDSPKWSELTHAYGCASDIPGLLKQFERLPTAENGQEPWFSLWSALAHQGEVYPASFAAVPHIVNFLSYAPATADAVYFQFPAWVEISRQKHSVPIPQELATAYFAALKKLPALVAAAADRQWDAGLLGCALSAVAASQGFGAVAEAVLEMTPDIAGDFMAWFYDR</sequence>
<name>A0A2S5CL48_9GAMM</name>
<proteinExistence type="predicted"/>
<dbReference type="EMBL" id="PGFZ01000005">
    <property type="protein sequence ID" value="POZ51504.1"/>
    <property type="molecule type" value="Genomic_DNA"/>
</dbReference>
<organism evidence="1 2">
    <name type="scientific">Methylovulum psychrotolerans</name>
    <dbReference type="NCBI Taxonomy" id="1704499"/>
    <lineage>
        <taxon>Bacteria</taxon>
        <taxon>Pseudomonadati</taxon>
        <taxon>Pseudomonadota</taxon>
        <taxon>Gammaproteobacteria</taxon>
        <taxon>Methylococcales</taxon>
        <taxon>Methylococcaceae</taxon>
        <taxon>Methylovulum</taxon>
    </lineage>
</organism>